<sequence length="179" mass="19455">MSCNGCRVLRKGCSETCVLRSCLHWITNPEAQALFQSLLFEACGRTVNPVNGVVGLLWSGNWHMCQEAVETVLSGGALRPLPGILTGVLAPNCDESSDRFSAAAYTVHNMARNQSRSFAKENNNEVVSDHRVNLCLARGKGGRDKRGRDAVSFYTGGESETISFESSGGDKKRLLNLFV</sequence>
<evidence type="ECO:0000313" key="4">
    <source>
        <dbReference type="Proteomes" id="UP000807159"/>
    </source>
</evidence>
<evidence type="ECO:0000256" key="1">
    <source>
        <dbReference type="ARBA" id="ARBA00005474"/>
    </source>
</evidence>
<dbReference type="GO" id="GO:0010468">
    <property type="term" value="P:regulation of gene expression"/>
    <property type="evidence" value="ECO:0007669"/>
    <property type="project" value="TreeGrafter"/>
</dbReference>
<dbReference type="Pfam" id="PF03195">
    <property type="entry name" value="LOB"/>
    <property type="match status" value="1"/>
</dbReference>
<evidence type="ECO:0000313" key="3">
    <source>
        <dbReference type="EMBL" id="KAH8516389.1"/>
    </source>
</evidence>
<keyword evidence="4" id="KW-1185">Reference proteome</keyword>
<organism evidence="3 4">
    <name type="scientific">Populus deltoides</name>
    <name type="common">Eastern poplar</name>
    <name type="synonym">Eastern cottonwood</name>
    <dbReference type="NCBI Taxonomy" id="3696"/>
    <lineage>
        <taxon>Eukaryota</taxon>
        <taxon>Viridiplantae</taxon>
        <taxon>Streptophyta</taxon>
        <taxon>Embryophyta</taxon>
        <taxon>Tracheophyta</taxon>
        <taxon>Spermatophyta</taxon>
        <taxon>Magnoliopsida</taxon>
        <taxon>eudicotyledons</taxon>
        <taxon>Gunneridae</taxon>
        <taxon>Pentapetalae</taxon>
        <taxon>rosids</taxon>
        <taxon>fabids</taxon>
        <taxon>Malpighiales</taxon>
        <taxon>Salicaceae</taxon>
        <taxon>Saliceae</taxon>
        <taxon>Populus</taxon>
    </lineage>
</organism>
<accession>A0A8T2ZGD8</accession>
<dbReference type="Proteomes" id="UP000807159">
    <property type="component" value="Chromosome 2"/>
</dbReference>
<gene>
    <name evidence="3" type="ORF">H0E87_004655</name>
</gene>
<evidence type="ECO:0000259" key="2">
    <source>
        <dbReference type="Pfam" id="PF03195"/>
    </source>
</evidence>
<comment type="caution">
    <text evidence="3">The sequence shown here is derived from an EMBL/GenBank/DDBJ whole genome shotgun (WGS) entry which is preliminary data.</text>
</comment>
<dbReference type="PANTHER" id="PTHR31304:SF38">
    <property type="entry name" value="LOB DOMAIN-CONTAINING PROTEIN"/>
    <property type="match status" value="1"/>
</dbReference>
<dbReference type="InterPro" id="IPR004883">
    <property type="entry name" value="LOB"/>
</dbReference>
<comment type="similarity">
    <text evidence="1">Belongs to the LOB domain-containing protein family.</text>
</comment>
<feature type="domain" description="LOB" evidence="2">
    <location>
        <begin position="23"/>
        <end position="71"/>
    </location>
</feature>
<dbReference type="PANTHER" id="PTHR31304">
    <property type="entry name" value="LOB DOMAIN-CONTAINING PROTEIN 38"/>
    <property type="match status" value="1"/>
</dbReference>
<protein>
    <recommendedName>
        <fullName evidence="2">LOB domain-containing protein</fullName>
    </recommendedName>
</protein>
<dbReference type="AlphaFoldDB" id="A0A8T2ZGD8"/>
<name>A0A8T2ZGD8_POPDE</name>
<reference evidence="3" key="1">
    <citation type="journal article" date="2021" name="J. Hered.">
        <title>Genome Assembly of Salicaceae Populus deltoides (Eastern Cottonwood) I-69 Based on Nanopore Sequencing and Hi-C Technologies.</title>
        <authorList>
            <person name="Bai S."/>
            <person name="Wu H."/>
            <person name="Zhang J."/>
            <person name="Pan Z."/>
            <person name="Zhao W."/>
            <person name="Li Z."/>
            <person name="Tong C."/>
        </authorList>
    </citation>
    <scope>NUCLEOTIDE SEQUENCE</scope>
    <source>
        <tissue evidence="3">Leaf</tissue>
    </source>
</reference>
<proteinExistence type="inferred from homology"/>
<dbReference type="EMBL" id="JACEGQ020000002">
    <property type="protein sequence ID" value="KAH8516389.1"/>
    <property type="molecule type" value="Genomic_DNA"/>
</dbReference>